<keyword evidence="3" id="KW-1185">Reference proteome</keyword>
<keyword evidence="1" id="KW-0175">Coiled coil</keyword>
<name>A0AAV1LBL7_9NEOP</name>
<accession>A0AAV1LBL7</accession>
<proteinExistence type="predicted"/>
<reference evidence="2 3" key="1">
    <citation type="submission" date="2023-11" db="EMBL/GenBank/DDBJ databases">
        <authorList>
            <person name="Hedman E."/>
            <person name="Englund M."/>
            <person name="Stromberg M."/>
            <person name="Nyberg Akerstrom W."/>
            <person name="Nylinder S."/>
            <person name="Jareborg N."/>
            <person name="Kallberg Y."/>
            <person name="Kronander E."/>
        </authorList>
    </citation>
    <scope>NUCLEOTIDE SEQUENCE [LARGE SCALE GENOMIC DNA]</scope>
</reference>
<comment type="caution">
    <text evidence="2">The sequence shown here is derived from an EMBL/GenBank/DDBJ whole genome shotgun (WGS) entry which is preliminary data.</text>
</comment>
<protein>
    <submittedName>
        <fullName evidence="2">Uncharacterized protein</fullName>
    </submittedName>
</protein>
<evidence type="ECO:0000313" key="2">
    <source>
        <dbReference type="EMBL" id="CAK1592424.1"/>
    </source>
</evidence>
<gene>
    <name evidence="2" type="ORF">PARMNEM_LOCUS12380</name>
</gene>
<feature type="coiled-coil region" evidence="1">
    <location>
        <begin position="4"/>
        <end position="31"/>
    </location>
</feature>
<dbReference type="Proteomes" id="UP001314205">
    <property type="component" value="Unassembled WGS sequence"/>
</dbReference>
<sequence>MNSLQTVSNKYKSAQNEIKEHILAMDNLVKTCKYNEERFDSLVKYQCECQRSMPDSSKSVCADNIIPPQKLYDSAIAEDIKIINNSNITKNNIIVYSDDMGKNLGITLNNSLKGQKVTNCCMPGASFSDILNKIIVTKFCPNSTIIIFVGRRGSVNNKQLLRYIEQLNNLNVHKIVLFTLPYIQGLPQENNLRHNLNIQMHNLICNNNLNLTYNSNDNNHKFHVIDINNLIKKFWTKDRYYLSKYNLRLIANVLSYYLLFNSAKFLATKTAFIEHNHLTFNLESVPTNLN</sequence>
<dbReference type="EMBL" id="CAVLGL010000087">
    <property type="protein sequence ID" value="CAK1592424.1"/>
    <property type="molecule type" value="Genomic_DNA"/>
</dbReference>
<evidence type="ECO:0000256" key="1">
    <source>
        <dbReference type="SAM" id="Coils"/>
    </source>
</evidence>
<dbReference type="AlphaFoldDB" id="A0AAV1LBL7"/>
<evidence type="ECO:0000313" key="3">
    <source>
        <dbReference type="Proteomes" id="UP001314205"/>
    </source>
</evidence>
<organism evidence="2 3">
    <name type="scientific">Parnassius mnemosyne</name>
    <name type="common">clouded apollo</name>
    <dbReference type="NCBI Taxonomy" id="213953"/>
    <lineage>
        <taxon>Eukaryota</taxon>
        <taxon>Metazoa</taxon>
        <taxon>Ecdysozoa</taxon>
        <taxon>Arthropoda</taxon>
        <taxon>Hexapoda</taxon>
        <taxon>Insecta</taxon>
        <taxon>Pterygota</taxon>
        <taxon>Neoptera</taxon>
        <taxon>Endopterygota</taxon>
        <taxon>Lepidoptera</taxon>
        <taxon>Glossata</taxon>
        <taxon>Ditrysia</taxon>
        <taxon>Papilionoidea</taxon>
        <taxon>Papilionidae</taxon>
        <taxon>Parnassiinae</taxon>
        <taxon>Parnassini</taxon>
        <taxon>Parnassius</taxon>
        <taxon>Driopa</taxon>
    </lineage>
</organism>